<accession>A0A2S2NTZ4</accession>
<reference evidence="1" key="1">
    <citation type="submission" date="2018-04" db="EMBL/GenBank/DDBJ databases">
        <title>Transcriptome of Schizaphis graminum biotype I.</title>
        <authorList>
            <person name="Scully E.D."/>
            <person name="Geib S.M."/>
            <person name="Palmer N.A."/>
            <person name="Koch K."/>
            <person name="Bradshaw J."/>
            <person name="Heng-Moss T."/>
            <person name="Sarath G."/>
        </authorList>
    </citation>
    <scope>NUCLEOTIDE SEQUENCE</scope>
</reference>
<gene>
    <name evidence="1" type="ORF">g.114703</name>
</gene>
<evidence type="ECO:0000313" key="1">
    <source>
        <dbReference type="EMBL" id="MBY20528.1"/>
    </source>
</evidence>
<sequence length="184" mass="21135">MLYMEKDNSITKKCGIIIKKNSMSSTIKKAKFITTMNKEKKLKSNYYACGRDNHRFAEFKYKELICKICNFQGHLGKVCKSKKKSNYFIKKINYDDDFINMSNSTDVNSKAIIVKLVVNDVLLDMELDRGADVSLLPEKLMKEKFKGLLVKPTLVKLKAYNGALIEPLGETKMMVCYKSVKTKM</sequence>
<dbReference type="EMBL" id="GGMR01007909">
    <property type="protein sequence ID" value="MBY20528.1"/>
    <property type="molecule type" value="Transcribed_RNA"/>
</dbReference>
<proteinExistence type="predicted"/>
<dbReference type="AlphaFoldDB" id="A0A2S2NTZ4"/>
<name>A0A2S2NTZ4_SCHGA</name>
<organism evidence="1">
    <name type="scientific">Schizaphis graminum</name>
    <name type="common">Green bug aphid</name>
    <dbReference type="NCBI Taxonomy" id="13262"/>
    <lineage>
        <taxon>Eukaryota</taxon>
        <taxon>Metazoa</taxon>
        <taxon>Ecdysozoa</taxon>
        <taxon>Arthropoda</taxon>
        <taxon>Hexapoda</taxon>
        <taxon>Insecta</taxon>
        <taxon>Pterygota</taxon>
        <taxon>Neoptera</taxon>
        <taxon>Paraneoptera</taxon>
        <taxon>Hemiptera</taxon>
        <taxon>Sternorrhyncha</taxon>
        <taxon>Aphidomorpha</taxon>
        <taxon>Aphidoidea</taxon>
        <taxon>Aphididae</taxon>
        <taxon>Aphidini</taxon>
        <taxon>Schizaphis</taxon>
    </lineage>
</organism>
<protein>
    <recommendedName>
        <fullName evidence="2">Peptidase A2 domain-containing protein</fullName>
    </recommendedName>
</protein>
<evidence type="ECO:0008006" key="2">
    <source>
        <dbReference type="Google" id="ProtNLM"/>
    </source>
</evidence>